<dbReference type="Pfam" id="PF03715">
    <property type="entry name" value="Noc2"/>
    <property type="match status" value="1"/>
</dbReference>
<evidence type="ECO:0000313" key="4">
    <source>
        <dbReference type="EMBL" id="VDP69955.1"/>
    </source>
</evidence>
<name>A0A183PNK4_9TREM</name>
<dbReference type="AlphaFoldDB" id="A0A183PNK4"/>
<evidence type="ECO:0000256" key="3">
    <source>
        <dbReference type="ARBA" id="ARBA00023242"/>
    </source>
</evidence>
<dbReference type="GO" id="GO:0042273">
    <property type="term" value="P:ribosomal large subunit biogenesis"/>
    <property type="evidence" value="ECO:0007669"/>
    <property type="project" value="TreeGrafter"/>
</dbReference>
<dbReference type="InterPro" id="IPR005343">
    <property type="entry name" value="Noc2"/>
</dbReference>
<evidence type="ECO:0000256" key="1">
    <source>
        <dbReference type="ARBA" id="ARBA00004123"/>
    </source>
</evidence>
<comment type="subcellular location">
    <subcellularLocation>
        <location evidence="1">Nucleus</location>
    </subcellularLocation>
</comment>
<evidence type="ECO:0000313" key="5">
    <source>
        <dbReference type="Proteomes" id="UP000269396"/>
    </source>
</evidence>
<dbReference type="EMBL" id="UZAL01036513">
    <property type="protein sequence ID" value="VDP69955.1"/>
    <property type="molecule type" value="Genomic_DNA"/>
</dbReference>
<accession>A0A183PNK4</accession>
<dbReference type="STRING" id="31246.A0A183PNK4"/>
<comment type="similarity">
    <text evidence="2">Belongs to the NOC2 family.</text>
</comment>
<dbReference type="GO" id="GO:0030690">
    <property type="term" value="C:Noc1p-Noc2p complex"/>
    <property type="evidence" value="ECO:0007669"/>
    <property type="project" value="TreeGrafter"/>
</dbReference>
<dbReference type="GO" id="GO:0030691">
    <property type="term" value="C:Noc2p-Noc3p complex"/>
    <property type="evidence" value="ECO:0007669"/>
    <property type="project" value="TreeGrafter"/>
</dbReference>
<keyword evidence="5" id="KW-1185">Reference proteome</keyword>
<dbReference type="GO" id="GO:0005654">
    <property type="term" value="C:nucleoplasm"/>
    <property type="evidence" value="ECO:0007669"/>
    <property type="project" value="TreeGrafter"/>
</dbReference>
<reference evidence="4 5" key="1">
    <citation type="submission" date="2018-11" db="EMBL/GenBank/DDBJ databases">
        <authorList>
            <consortium name="Pathogen Informatics"/>
        </authorList>
    </citation>
    <scope>NUCLEOTIDE SEQUENCE [LARGE SCALE GENOMIC DNA]</scope>
    <source>
        <strain>Denwood</strain>
        <strain evidence="5">Zambia</strain>
    </source>
</reference>
<dbReference type="PANTHER" id="PTHR12687">
    <property type="entry name" value="NUCLEOLAR COMPLEX 2 AND RAD4-RELATED"/>
    <property type="match status" value="1"/>
</dbReference>
<dbReference type="PANTHER" id="PTHR12687:SF4">
    <property type="entry name" value="NUCLEOLAR COMPLEX PROTEIN 2 HOMOLOG"/>
    <property type="match status" value="1"/>
</dbReference>
<protein>
    <submittedName>
        <fullName evidence="4">Uncharacterized protein</fullName>
    </submittedName>
</protein>
<dbReference type="Proteomes" id="UP000269396">
    <property type="component" value="Unassembled WGS sequence"/>
</dbReference>
<gene>
    <name evidence="4" type="ORF">SMTD_LOCUS15943</name>
</gene>
<sequence length="147" mass="16911">MVKTWSEDEDSRRLLAFLNLIKALSLKKECAGLCIKLMFVAFVRNCKFVLASNIAQINLMRECLLELFGKNLDDAYVHAFVYTRQLAITLRKAYNSKNKEDIQSVANWQFVCSLRLWCDFASKYADVHALVKSLIHPLSQLVYGTIK</sequence>
<organism evidence="4 5">
    <name type="scientific">Schistosoma mattheei</name>
    <dbReference type="NCBI Taxonomy" id="31246"/>
    <lineage>
        <taxon>Eukaryota</taxon>
        <taxon>Metazoa</taxon>
        <taxon>Spiralia</taxon>
        <taxon>Lophotrochozoa</taxon>
        <taxon>Platyhelminthes</taxon>
        <taxon>Trematoda</taxon>
        <taxon>Digenea</taxon>
        <taxon>Strigeidida</taxon>
        <taxon>Schistosomatoidea</taxon>
        <taxon>Schistosomatidae</taxon>
        <taxon>Schistosoma</taxon>
    </lineage>
</organism>
<keyword evidence="3" id="KW-0539">Nucleus</keyword>
<proteinExistence type="inferred from homology"/>
<evidence type="ECO:0000256" key="2">
    <source>
        <dbReference type="ARBA" id="ARBA00005907"/>
    </source>
</evidence>
<dbReference type="GO" id="GO:0005730">
    <property type="term" value="C:nucleolus"/>
    <property type="evidence" value="ECO:0007669"/>
    <property type="project" value="TreeGrafter"/>
</dbReference>